<dbReference type="AlphaFoldDB" id="A0A5R9F2E8"/>
<reference evidence="5 6" key="1">
    <citation type="submission" date="2019-04" db="EMBL/GenBank/DDBJ databases">
        <title>Bacillus caeni sp. nov., a bacterium isolated from mangrove sediment.</title>
        <authorList>
            <person name="Huang H."/>
            <person name="Mo K."/>
            <person name="Hu Y."/>
        </authorList>
    </citation>
    <scope>NUCLEOTIDE SEQUENCE [LARGE SCALE GENOMIC DNA]</scope>
    <source>
        <strain evidence="5 6">HB172195</strain>
    </source>
</reference>
<evidence type="ECO:0000313" key="6">
    <source>
        <dbReference type="Proteomes" id="UP000308230"/>
    </source>
</evidence>
<sequence>MKSWKGSAAICVNDSGEVLMVRCKGDDGWAVPSGGIEEGENPEQCCIREVKEETGYDIALEQKLFTKQTEIKGIQVETHYFEAIVTGGEMKPDDPDDLVLEVGWKDLATLDKLSHTYPEDTEYLLRFIKK</sequence>
<evidence type="ECO:0000256" key="3">
    <source>
        <dbReference type="RuleBase" id="RU003476"/>
    </source>
</evidence>
<dbReference type="PRINTS" id="PR00502">
    <property type="entry name" value="NUDIXFAMILY"/>
</dbReference>
<organism evidence="5 6">
    <name type="scientific">Exobacillus caeni</name>
    <dbReference type="NCBI Taxonomy" id="2574798"/>
    <lineage>
        <taxon>Bacteria</taxon>
        <taxon>Bacillati</taxon>
        <taxon>Bacillota</taxon>
        <taxon>Bacilli</taxon>
        <taxon>Bacillales</taxon>
        <taxon>Guptibacillaceae</taxon>
        <taxon>Exobacillus</taxon>
    </lineage>
</organism>
<name>A0A5R9F2E8_9BACL</name>
<accession>A0A5R9F2E8</accession>
<dbReference type="InterPro" id="IPR020084">
    <property type="entry name" value="NUDIX_hydrolase_CS"/>
</dbReference>
<dbReference type="Pfam" id="PF00293">
    <property type="entry name" value="NUDIX"/>
    <property type="match status" value="1"/>
</dbReference>
<dbReference type="CDD" id="cd02883">
    <property type="entry name" value="NUDIX_Hydrolase"/>
    <property type="match status" value="1"/>
</dbReference>
<proteinExistence type="inferred from homology"/>
<comment type="cofactor">
    <cofactor evidence="1">
        <name>Mg(2+)</name>
        <dbReference type="ChEBI" id="CHEBI:18420"/>
    </cofactor>
</comment>
<dbReference type="SUPFAM" id="SSF55811">
    <property type="entry name" value="Nudix"/>
    <property type="match status" value="1"/>
</dbReference>
<evidence type="ECO:0000256" key="2">
    <source>
        <dbReference type="ARBA" id="ARBA00022801"/>
    </source>
</evidence>
<dbReference type="EMBL" id="SWLG01000007">
    <property type="protein sequence ID" value="TLS37261.1"/>
    <property type="molecule type" value="Genomic_DNA"/>
</dbReference>
<dbReference type="InterPro" id="IPR015797">
    <property type="entry name" value="NUDIX_hydrolase-like_dom_sf"/>
</dbReference>
<dbReference type="PANTHER" id="PTHR43046">
    <property type="entry name" value="GDP-MANNOSE MANNOSYL HYDROLASE"/>
    <property type="match status" value="1"/>
</dbReference>
<keyword evidence="6" id="KW-1185">Reference proteome</keyword>
<evidence type="ECO:0000256" key="1">
    <source>
        <dbReference type="ARBA" id="ARBA00001946"/>
    </source>
</evidence>
<evidence type="ECO:0000259" key="4">
    <source>
        <dbReference type="PROSITE" id="PS51462"/>
    </source>
</evidence>
<protein>
    <submittedName>
        <fullName evidence="5">NUDIX hydrolase</fullName>
    </submittedName>
</protein>
<dbReference type="PROSITE" id="PS51462">
    <property type="entry name" value="NUDIX"/>
    <property type="match status" value="1"/>
</dbReference>
<dbReference type="RefSeq" id="WP_138126771.1">
    <property type="nucleotide sequence ID" value="NZ_SWLG01000007.1"/>
</dbReference>
<gene>
    <name evidence="5" type="ORF">FCL54_12110</name>
</gene>
<comment type="similarity">
    <text evidence="3">Belongs to the Nudix hydrolase family.</text>
</comment>
<dbReference type="Proteomes" id="UP000308230">
    <property type="component" value="Unassembled WGS sequence"/>
</dbReference>
<comment type="caution">
    <text evidence="5">The sequence shown here is derived from an EMBL/GenBank/DDBJ whole genome shotgun (WGS) entry which is preliminary data.</text>
</comment>
<dbReference type="PANTHER" id="PTHR43046:SF2">
    <property type="entry name" value="8-OXO-DGTP DIPHOSPHATASE-RELATED"/>
    <property type="match status" value="1"/>
</dbReference>
<dbReference type="InterPro" id="IPR020476">
    <property type="entry name" value="Nudix_hydrolase"/>
</dbReference>
<dbReference type="InterPro" id="IPR000086">
    <property type="entry name" value="NUDIX_hydrolase_dom"/>
</dbReference>
<feature type="domain" description="Nudix hydrolase" evidence="4">
    <location>
        <begin position="3"/>
        <end position="129"/>
    </location>
</feature>
<dbReference type="PROSITE" id="PS00893">
    <property type="entry name" value="NUDIX_BOX"/>
    <property type="match status" value="1"/>
</dbReference>
<dbReference type="OrthoDB" id="9804563at2"/>
<dbReference type="GO" id="GO:0016787">
    <property type="term" value="F:hydrolase activity"/>
    <property type="evidence" value="ECO:0007669"/>
    <property type="project" value="UniProtKB-KW"/>
</dbReference>
<keyword evidence="2 3" id="KW-0378">Hydrolase</keyword>
<dbReference type="Gene3D" id="3.90.79.10">
    <property type="entry name" value="Nucleoside Triphosphate Pyrophosphohydrolase"/>
    <property type="match status" value="1"/>
</dbReference>
<evidence type="ECO:0000313" key="5">
    <source>
        <dbReference type="EMBL" id="TLS37261.1"/>
    </source>
</evidence>